<dbReference type="InterPro" id="IPR043129">
    <property type="entry name" value="ATPase_NBD"/>
</dbReference>
<keyword evidence="4" id="KW-0808">Transferase</keyword>
<evidence type="ECO:0000256" key="4">
    <source>
        <dbReference type="ARBA" id="ARBA00022679"/>
    </source>
</evidence>
<comment type="similarity">
    <text evidence="1">Belongs to the ROK (NagC/XylR) family.</text>
</comment>
<dbReference type="PROSITE" id="PS01125">
    <property type="entry name" value="ROK"/>
    <property type="match status" value="1"/>
</dbReference>
<dbReference type="STRING" id="479435.Kfla_2820"/>
<dbReference type="InterPro" id="IPR004654">
    <property type="entry name" value="ROK_glcA"/>
</dbReference>
<dbReference type="PANTHER" id="PTHR18964:SF173">
    <property type="entry name" value="GLUCOKINASE"/>
    <property type="match status" value="1"/>
</dbReference>
<keyword evidence="11" id="KW-1185">Reference proteome</keyword>
<accession>D2Q093</accession>
<evidence type="ECO:0000313" key="10">
    <source>
        <dbReference type="EMBL" id="ADB31885.1"/>
    </source>
</evidence>
<name>D2Q093_KRIFD</name>
<dbReference type="NCBIfam" id="TIGR00744">
    <property type="entry name" value="ROK_glcA_fam"/>
    <property type="match status" value="1"/>
</dbReference>
<reference evidence="11" key="1">
    <citation type="submission" date="2009-09" db="EMBL/GenBank/DDBJ databases">
        <title>The complete genome of Kribbella flavida DSM 17836.</title>
        <authorList>
            <consortium name="US DOE Joint Genome Institute (JGI-PGF)"/>
            <person name="Lucas S."/>
            <person name="Copeland A."/>
            <person name="Lapidus A."/>
            <person name="Glavina del Rio T."/>
            <person name="Dalin E."/>
            <person name="Tice H."/>
            <person name="Bruce D."/>
            <person name="Goodwin L."/>
            <person name="Pitluck S."/>
            <person name="Kyrpides N."/>
            <person name="Mavromatis K."/>
            <person name="Ivanova N."/>
            <person name="Saunders E."/>
            <person name="Brettin T."/>
            <person name="Detter J.C."/>
            <person name="Han C."/>
            <person name="Larimer F."/>
            <person name="Land M."/>
            <person name="Hauser L."/>
            <person name="Markowitz V."/>
            <person name="Cheng J.-F."/>
            <person name="Hugenholtz P."/>
            <person name="Woyke T."/>
            <person name="Wu D."/>
            <person name="Pukall R."/>
            <person name="Klenk H.-P."/>
            <person name="Eisen J.A."/>
        </authorList>
    </citation>
    <scope>NUCLEOTIDE SEQUENCE [LARGE SCALE GENOMIC DNA]</scope>
    <source>
        <strain evidence="11">DSM 17836 / JCM 10339 / NBRC 14399</strain>
    </source>
</reference>
<dbReference type="Proteomes" id="UP000007967">
    <property type="component" value="Chromosome"/>
</dbReference>
<feature type="region of interest" description="Disordered" evidence="9">
    <location>
        <begin position="314"/>
        <end position="347"/>
    </location>
</feature>
<feature type="compositionally biased region" description="Low complexity" evidence="9">
    <location>
        <begin position="314"/>
        <end position="339"/>
    </location>
</feature>
<evidence type="ECO:0000313" key="11">
    <source>
        <dbReference type="Proteomes" id="UP000007967"/>
    </source>
</evidence>
<keyword evidence="5" id="KW-0547">Nucleotide-binding</keyword>
<dbReference type="HOGENOM" id="CLU_036604_0_0_11"/>
<dbReference type="eggNOG" id="COG1940">
    <property type="taxonomic scope" value="Bacteria"/>
</dbReference>
<dbReference type="PANTHER" id="PTHR18964">
    <property type="entry name" value="ROK (REPRESSOR, ORF, KINASE) FAMILY"/>
    <property type="match status" value="1"/>
</dbReference>
<keyword evidence="7" id="KW-0067">ATP-binding</keyword>
<dbReference type="RefSeq" id="WP_012920441.1">
    <property type="nucleotide sequence ID" value="NC_013729.1"/>
</dbReference>
<keyword evidence="6 10" id="KW-0418">Kinase</keyword>
<dbReference type="AlphaFoldDB" id="D2Q093"/>
<dbReference type="InterPro" id="IPR049874">
    <property type="entry name" value="ROK_cs"/>
</dbReference>
<dbReference type="GO" id="GO:0005524">
    <property type="term" value="F:ATP binding"/>
    <property type="evidence" value="ECO:0007669"/>
    <property type="project" value="UniProtKB-KW"/>
</dbReference>
<organism evidence="10 11">
    <name type="scientific">Kribbella flavida (strain DSM 17836 / JCM 10339 / NBRC 14399)</name>
    <dbReference type="NCBI Taxonomy" id="479435"/>
    <lineage>
        <taxon>Bacteria</taxon>
        <taxon>Bacillati</taxon>
        <taxon>Actinomycetota</taxon>
        <taxon>Actinomycetes</taxon>
        <taxon>Propionibacteriales</taxon>
        <taxon>Kribbellaceae</taxon>
        <taxon>Kribbella</taxon>
    </lineage>
</organism>
<evidence type="ECO:0000256" key="3">
    <source>
        <dbReference type="ARBA" id="ARBA00014701"/>
    </source>
</evidence>
<protein>
    <recommendedName>
        <fullName evidence="3">Glucokinase</fullName>
        <ecNumber evidence="2">2.7.1.2</ecNumber>
    </recommendedName>
    <alternativeName>
        <fullName evidence="8">Glucose kinase</fullName>
    </alternativeName>
</protein>
<dbReference type="EMBL" id="CP001736">
    <property type="protein sequence ID" value="ADB31885.1"/>
    <property type="molecule type" value="Genomic_DNA"/>
</dbReference>
<evidence type="ECO:0000256" key="9">
    <source>
        <dbReference type="SAM" id="MobiDB-lite"/>
    </source>
</evidence>
<sequence>MGLTIGIDVGGTKIAAGVVGTDGTIGARAHRDTPATSVDETARAICDAAAELIAQYEVEAVGIGAAGFVSSDRSTVLFAPNLAWRDEPLGRRVADVLQVPVVVENDANAAAWGEFAFGAAKDVEHMVCVTVGTGIGGGVVIDGELLRGAHGVAAELGHMRVVPGGHRCGCGARGCLEQYASGSALVREGRAQAESGSLAAAQMLSVCGITDPAELTGPMITQAASAGDPCAVELLDDLGRWLGEGLASFATLFDPSTIVIGGGVSAAKELLVKSAQVAFEKNLPARANRPHPRFGLAQLGNDAGIIGAADLARRPAPAQADVAPPAAPAPAETAPSQAPGAAAEQPR</sequence>
<evidence type="ECO:0000256" key="6">
    <source>
        <dbReference type="ARBA" id="ARBA00022777"/>
    </source>
</evidence>
<dbReference type="GO" id="GO:0005737">
    <property type="term" value="C:cytoplasm"/>
    <property type="evidence" value="ECO:0007669"/>
    <property type="project" value="InterPro"/>
</dbReference>
<dbReference type="GO" id="GO:0004340">
    <property type="term" value="F:glucokinase activity"/>
    <property type="evidence" value="ECO:0007669"/>
    <property type="project" value="UniProtKB-EC"/>
</dbReference>
<evidence type="ECO:0000256" key="8">
    <source>
        <dbReference type="ARBA" id="ARBA00032386"/>
    </source>
</evidence>
<dbReference type="Gene3D" id="3.30.420.40">
    <property type="match status" value="2"/>
</dbReference>
<evidence type="ECO:0000256" key="1">
    <source>
        <dbReference type="ARBA" id="ARBA00006479"/>
    </source>
</evidence>
<proteinExistence type="inferred from homology"/>
<dbReference type="InterPro" id="IPR000600">
    <property type="entry name" value="ROK"/>
</dbReference>
<dbReference type="Pfam" id="PF00480">
    <property type="entry name" value="ROK"/>
    <property type="match status" value="1"/>
</dbReference>
<evidence type="ECO:0000256" key="2">
    <source>
        <dbReference type="ARBA" id="ARBA00012323"/>
    </source>
</evidence>
<evidence type="ECO:0000256" key="7">
    <source>
        <dbReference type="ARBA" id="ARBA00022840"/>
    </source>
</evidence>
<dbReference type="KEGG" id="kfl:Kfla_2820"/>
<evidence type="ECO:0000256" key="5">
    <source>
        <dbReference type="ARBA" id="ARBA00022741"/>
    </source>
</evidence>
<gene>
    <name evidence="10" type="ordered locus">Kfla_2820</name>
</gene>
<dbReference type="EC" id="2.7.1.2" evidence="2"/>
<dbReference type="GO" id="GO:0006096">
    <property type="term" value="P:glycolytic process"/>
    <property type="evidence" value="ECO:0007669"/>
    <property type="project" value="InterPro"/>
</dbReference>
<dbReference type="SUPFAM" id="SSF53067">
    <property type="entry name" value="Actin-like ATPase domain"/>
    <property type="match status" value="1"/>
</dbReference>
<reference evidence="10 11" key="2">
    <citation type="journal article" date="2010" name="Stand. Genomic Sci.">
        <title>Complete genome sequence of Kribbella flavida type strain (IFO 14399).</title>
        <authorList>
            <person name="Pukall R."/>
            <person name="Lapidus A."/>
            <person name="Glavina Del Rio T."/>
            <person name="Copeland A."/>
            <person name="Tice H."/>
            <person name="Cheng J.-F."/>
            <person name="Lucas S."/>
            <person name="Chen F."/>
            <person name="Nolan M."/>
            <person name="LaButti K."/>
            <person name="Pati A."/>
            <person name="Ivanova N."/>
            <person name="Mavrommatis K."/>
            <person name="Mikhailova N."/>
            <person name="Pitluck S."/>
            <person name="Bruce D."/>
            <person name="Goodwin L."/>
            <person name="Land M."/>
            <person name="Hauser L."/>
            <person name="Chang Y.-J."/>
            <person name="Jeffries C.D."/>
            <person name="Chen A."/>
            <person name="Palaniappan K."/>
            <person name="Chain P."/>
            <person name="Rohde M."/>
            <person name="Goeker M."/>
            <person name="Bristow J."/>
            <person name="Eisen J.A."/>
            <person name="Markowitz V."/>
            <person name="Hugenholtz P."/>
            <person name="Kyrpides N.C."/>
            <person name="Klenk H.-P."/>
            <person name="Brettin T."/>
        </authorList>
    </citation>
    <scope>NUCLEOTIDE SEQUENCE [LARGE SCALE GENOMIC DNA]</scope>
    <source>
        <strain evidence="11">DSM 17836 / JCM 10339 / NBRC 14399</strain>
    </source>
</reference>